<reference evidence="1" key="4">
    <citation type="submission" date="2025-09" db="UniProtKB">
        <authorList>
            <consortium name="Ensembl"/>
        </authorList>
    </citation>
    <scope>IDENTIFICATION</scope>
    <source>
        <strain evidence="1">C57BL/6J</strain>
    </source>
</reference>
<reference evidence="1" key="3">
    <citation type="submission" date="2025-08" db="UniProtKB">
        <authorList>
            <consortium name="Ensembl"/>
        </authorList>
    </citation>
    <scope>IDENTIFICATION</scope>
    <source>
        <strain evidence="1">C57BL/6J</strain>
    </source>
</reference>
<dbReference type="Bgee" id="ENSMUSG00000030450">
    <property type="expression patterns" value="Expressed in iris and 54 other cell types or tissues"/>
</dbReference>
<dbReference type="AGR" id="MGI:97454"/>
<dbReference type="ExpressionAtlas" id="D6RIQ8">
    <property type="expression patterns" value="baseline and differential"/>
</dbReference>
<sequence>MRLENKDIRLASAVLEVELHQTSALSVPTCPDPGRLLTVKPATSNYKLGQADPCIPYAGEAAGKSVCVPEHTEFGSFLVKGSSSLKDLSFKEDTPLLWNSSQKKRRTQCHFRALRTMALAWRVLNTRTNMAVTQHM</sequence>
<evidence type="ECO:0000313" key="1">
    <source>
        <dbReference type="Ensembl" id="ENSMUSP00000119529.2"/>
    </source>
</evidence>
<dbReference type="ProteomicsDB" id="318834"/>
<reference evidence="1 3" key="1">
    <citation type="journal article" date="2009" name="PLoS Biol.">
        <title>Lineage-specific biology revealed by a finished genome assembly of the mouse.</title>
        <authorList>
            <consortium name="Mouse Genome Sequencing Consortium"/>
            <person name="Church D.M."/>
            <person name="Goodstadt L."/>
            <person name="Hillier L.W."/>
            <person name="Zody M.C."/>
            <person name="Goldstein S."/>
            <person name="She X."/>
            <person name="Bult C.J."/>
            <person name="Agarwala R."/>
            <person name="Cherry J.L."/>
            <person name="DiCuccio M."/>
            <person name="Hlavina W."/>
            <person name="Kapustin Y."/>
            <person name="Meric P."/>
            <person name="Maglott D."/>
            <person name="Birtle Z."/>
            <person name="Marques A.C."/>
            <person name="Graves T."/>
            <person name="Zhou S."/>
            <person name="Teague B."/>
            <person name="Potamousis K."/>
            <person name="Churas C."/>
            <person name="Place M."/>
            <person name="Herschleb J."/>
            <person name="Runnheim R."/>
            <person name="Forrest D."/>
            <person name="Amos-Landgraf J."/>
            <person name="Schwartz D.C."/>
            <person name="Cheng Z."/>
            <person name="Lindblad-Toh K."/>
            <person name="Eichler E.E."/>
            <person name="Ponting C.P."/>
        </authorList>
    </citation>
    <scope>NUCLEOTIDE SEQUENCE [LARGE SCALE GENOMIC DNA]</scope>
    <source>
        <strain evidence="1 3">C57BL/6J</strain>
    </source>
</reference>
<dbReference type="VEuPathDB" id="HostDB:ENSMUSG00000030450"/>
<dbReference type="HOGENOM" id="CLU_155329_0_0_1"/>
<keyword evidence="3" id="KW-1185">Reference proteome</keyword>
<reference evidence="1 3" key="2">
    <citation type="journal article" date="2011" name="PLoS Biol.">
        <title>Modernizing reference genome assemblies.</title>
        <authorList>
            <person name="Church D.M."/>
            <person name="Schneider V.A."/>
            <person name="Graves T."/>
            <person name="Auger K."/>
            <person name="Cunningham F."/>
            <person name="Bouk N."/>
            <person name="Chen H.C."/>
            <person name="Agarwala R."/>
            <person name="McLaren W.M."/>
            <person name="Ritchie G.R."/>
            <person name="Albracht D."/>
            <person name="Kremitzki M."/>
            <person name="Rock S."/>
            <person name="Kotkiewicz H."/>
            <person name="Kremitzki C."/>
            <person name="Wollam A."/>
            <person name="Trani L."/>
            <person name="Fulton L."/>
            <person name="Fulton R."/>
            <person name="Matthews L."/>
            <person name="Whitehead S."/>
            <person name="Chow W."/>
            <person name="Torrance J."/>
            <person name="Dunn M."/>
            <person name="Harden G."/>
            <person name="Threadgold G."/>
            <person name="Wood J."/>
            <person name="Collins J."/>
            <person name="Heath P."/>
            <person name="Griffiths G."/>
            <person name="Pelan S."/>
            <person name="Grafham D."/>
            <person name="Eichler E.E."/>
            <person name="Weinstock G."/>
            <person name="Mardis E.R."/>
            <person name="Wilson R.K."/>
            <person name="Howe K."/>
            <person name="Flicek P."/>
            <person name="Hubbard T."/>
        </authorList>
    </citation>
    <scope>NUCLEOTIDE SEQUENCE [LARGE SCALE GENOMIC DNA]</scope>
    <source>
        <strain evidence="1 3">C57BL/6J</strain>
    </source>
</reference>
<evidence type="ECO:0000313" key="2">
    <source>
        <dbReference type="MGI" id="MGI:97454"/>
    </source>
</evidence>
<dbReference type="Proteomes" id="UP000000589">
    <property type="component" value="Chromosome 7"/>
</dbReference>
<name>D6RIQ8_MOUSE</name>
<dbReference type="Antibodypedia" id="22329">
    <property type="antibodies" value="187 antibodies from 25 providers"/>
</dbReference>
<accession>D6RIQ8</accession>
<proteinExistence type="predicted"/>
<organism evidence="1 3">
    <name type="scientific">Mus musculus</name>
    <name type="common">Mouse</name>
    <dbReference type="NCBI Taxonomy" id="10090"/>
    <lineage>
        <taxon>Eukaryota</taxon>
        <taxon>Metazoa</taxon>
        <taxon>Chordata</taxon>
        <taxon>Craniata</taxon>
        <taxon>Vertebrata</taxon>
        <taxon>Euteleostomi</taxon>
        <taxon>Mammalia</taxon>
        <taxon>Eutheria</taxon>
        <taxon>Euarchontoglires</taxon>
        <taxon>Glires</taxon>
        <taxon>Rodentia</taxon>
        <taxon>Myomorpha</taxon>
        <taxon>Muroidea</taxon>
        <taxon>Muridae</taxon>
        <taxon>Murinae</taxon>
        <taxon>Mus</taxon>
        <taxon>Mus</taxon>
    </lineage>
</organism>
<dbReference type="GeneTree" id="ENSGT01030000234550"/>
<dbReference type="Ensembl" id="ENSMUST00000144739.8">
    <property type="protein sequence ID" value="ENSMUSP00000119529.2"/>
    <property type="gene ID" value="ENSMUSG00000030450.12"/>
</dbReference>
<dbReference type="AlphaFoldDB" id="D6RIQ8"/>
<protein>
    <submittedName>
        <fullName evidence="1">Oculocutaneous albinism II</fullName>
    </submittedName>
</protein>
<gene>
    <name evidence="1 2" type="primary">Oca2</name>
</gene>
<evidence type="ECO:0000313" key="3">
    <source>
        <dbReference type="Proteomes" id="UP000000589"/>
    </source>
</evidence>
<dbReference type="MGI" id="MGI:97454">
    <property type="gene designation" value="Oca2"/>
</dbReference>